<accession>A0ACC0VYK8</accession>
<evidence type="ECO:0000313" key="2">
    <source>
        <dbReference type="Proteomes" id="UP001163321"/>
    </source>
</evidence>
<proteinExistence type="predicted"/>
<comment type="caution">
    <text evidence="1">The sequence shown here is derived from an EMBL/GenBank/DDBJ whole genome shotgun (WGS) entry which is preliminary data.</text>
</comment>
<reference evidence="1 2" key="1">
    <citation type="journal article" date="2022" name="bioRxiv">
        <title>The genome of the oomycete Peronosclerospora sorghi, a cosmopolitan pathogen of maize and sorghum, is inflated with dispersed pseudogenes.</title>
        <authorList>
            <person name="Fletcher K."/>
            <person name="Martin F."/>
            <person name="Isakeit T."/>
            <person name="Cavanaugh K."/>
            <person name="Magill C."/>
            <person name="Michelmore R."/>
        </authorList>
    </citation>
    <scope>NUCLEOTIDE SEQUENCE [LARGE SCALE GENOMIC DNA]</scope>
    <source>
        <strain evidence="1">P6</strain>
    </source>
</reference>
<dbReference type="Proteomes" id="UP001163321">
    <property type="component" value="Chromosome 5"/>
</dbReference>
<keyword evidence="2" id="KW-1185">Reference proteome</keyword>
<name>A0ACC0VYK8_9STRA</name>
<evidence type="ECO:0000313" key="1">
    <source>
        <dbReference type="EMBL" id="KAI9911186.1"/>
    </source>
</evidence>
<gene>
    <name evidence="1" type="ORF">PsorP6_008743</name>
</gene>
<organism evidence="1 2">
    <name type="scientific">Peronosclerospora sorghi</name>
    <dbReference type="NCBI Taxonomy" id="230839"/>
    <lineage>
        <taxon>Eukaryota</taxon>
        <taxon>Sar</taxon>
        <taxon>Stramenopiles</taxon>
        <taxon>Oomycota</taxon>
        <taxon>Peronosporomycetes</taxon>
        <taxon>Peronosporales</taxon>
        <taxon>Peronosporaceae</taxon>
        <taxon>Peronosclerospora</taxon>
    </lineage>
</organism>
<protein>
    <submittedName>
        <fullName evidence="1">Uncharacterized protein</fullName>
    </submittedName>
</protein>
<sequence>MTMAQKSMRRHVARWSSKRPRVAVRSRSTYTSVMMIHSASIWASVKMRLGRELADRGRAGLVGQGGRRRRAGRTIPMDSSDDDLVPISLLRKKNKAPSHFDVSPSSRRNAARAVKKKTPHMAEEDSDSDNVPLVQLQKNAAAKKKAIKNHTGNTDKKKVEVRKGTGLKRKAPSSSSVSSSVKSKKSKTNASVSNGKVKVKQEKSASVRKLKVHSKSERLDMAIKAFRWWNAEELPEGIQWRTLEHNGVLFPPPYKPHFVPLVYKGKEIELTPSQEEIASFYAAIPKDGPQLGNPKTAKIFNKNFFTDFRKILGQQHEVKSFEDCDFSRIAAYLDKQREEKKNMTKEEKLPEKEKREMELFTNGYAFVDGHLEKVGNFRIEPPGLFRGRGEHPKTGTLKERVMPEDVTINVGISDRVPICNVPGHAWKQVIHRDTVSWLAYWNENVMGGIKYVFFAASSSFKGKSDLAKYEKARRLKNCIDKIRRDYTKGLRAKDMFTKQRSTAMWVIDVLALRVGNEKGEDEADTVGCCSLRVEHMSFNDENCALTLSFLGKDSMPYNNTVELAQYGDVGKLVYENLKMFCRKKGKNEEVFHELSVTELNKHLSSLMPGLSAKVFRTFNASFTLEKELPGPSRQELDNMEVAPKVVLYNDANRKVAILCNHQRTAPKSFDTTLDKMNSQLDQLKDQLKELKQMQVLISKGKSSSVKLRKEETSVNKEEDALAKKAKAHLFQRVPSVDQVVKKIENWKKKIKALSLRLQDKTDNREVALGTSKLNYMDPRITVAWCKRVRSLIDCRWRLVDHLFCAFSRSDMKQNEVPIAAVFSKTLREKFVWAMDVHPDWKF</sequence>
<dbReference type="EMBL" id="CM047584">
    <property type="protein sequence ID" value="KAI9911186.1"/>
    <property type="molecule type" value="Genomic_DNA"/>
</dbReference>